<evidence type="ECO:0000313" key="1">
    <source>
        <dbReference type="EMBL" id="OUC47412.1"/>
    </source>
</evidence>
<dbReference type="Gene3D" id="3.30.1520.10">
    <property type="entry name" value="Phox-like domain"/>
    <property type="match status" value="1"/>
</dbReference>
<dbReference type="EMBL" id="LVZM01004504">
    <property type="protein sequence ID" value="OUC47412.1"/>
    <property type="molecule type" value="Genomic_DNA"/>
</dbReference>
<evidence type="ECO:0000313" key="2">
    <source>
        <dbReference type="Proteomes" id="UP000243006"/>
    </source>
</evidence>
<proteinExistence type="predicted"/>
<reference evidence="1 2" key="1">
    <citation type="submission" date="2015-04" db="EMBL/GenBank/DDBJ databases">
        <title>Draft genome of the roundworm Trichinella nativa.</title>
        <authorList>
            <person name="Mitreva M."/>
        </authorList>
    </citation>
    <scope>NUCLEOTIDE SEQUENCE [LARGE SCALE GENOMIC DNA]</scope>
    <source>
        <strain evidence="1 2">ISS45</strain>
    </source>
</reference>
<feature type="non-terminal residue" evidence="1">
    <location>
        <position position="84"/>
    </location>
</feature>
<organism evidence="1 2">
    <name type="scientific">Trichinella nativa</name>
    <dbReference type="NCBI Taxonomy" id="6335"/>
    <lineage>
        <taxon>Eukaryota</taxon>
        <taxon>Metazoa</taxon>
        <taxon>Ecdysozoa</taxon>
        <taxon>Nematoda</taxon>
        <taxon>Enoplea</taxon>
        <taxon>Dorylaimia</taxon>
        <taxon>Trichinellida</taxon>
        <taxon>Trichinellidae</taxon>
        <taxon>Trichinella</taxon>
    </lineage>
</organism>
<dbReference type="Proteomes" id="UP000243006">
    <property type="component" value="Unassembled WGS sequence"/>
</dbReference>
<name>A0A1Y3EQE5_9BILA</name>
<dbReference type="InterPro" id="IPR036871">
    <property type="entry name" value="PX_dom_sf"/>
</dbReference>
<dbReference type="PANTHER" id="PTHR45850">
    <property type="entry name" value="SORTING NEXIN FAMILY MEMBER"/>
    <property type="match status" value="1"/>
</dbReference>
<dbReference type="GO" id="GO:0035091">
    <property type="term" value="F:phosphatidylinositol binding"/>
    <property type="evidence" value="ECO:0007669"/>
    <property type="project" value="InterPro"/>
</dbReference>
<sequence>MHGLFLNRLATHPVLKDDSNFQIFLEYQDANGVIIDNIIECRLLNISLETLGGIEKSPELSKTVLKVAETYEKCRKLEARVSSD</sequence>
<dbReference type="AlphaFoldDB" id="A0A1Y3EQE5"/>
<dbReference type="PANTHER" id="PTHR45850:SF1">
    <property type="entry name" value="SORTING NEXIN 6, ISOFORM B"/>
    <property type="match status" value="1"/>
</dbReference>
<comment type="caution">
    <text evidence="1">The sequence shown here is derived from an EMBL/GenBank/DDBJ whole genome shotgun (WGS) entry which is preliminary data.</text>
</comment>
<protein>
    <submittedName>
        <fullName evidence="1">Uncharacterized protein</fullName>
    </submittedName>
</protein>
<gene>
    <name evidence="1" type="ORF">D917_06944</name>
</gene>
<accession>A0A1Y3EQE5</accession>